<dbReference type="STRING" id="7260.B4NAJ9"/>
<dbReference type="NCBIfam" id="TIGR01719">
    <property type="entry name" value="euk_UDPppase"/>
    <property type="match status" value="1"/>
</dbReference>
<accession>B4NAJ9</accession>
<dbReference type="Pfam" id="PF01048">
    <property type="entry name" value="PNP_UDP_1"/>
    <property type="match status" value="1"/>
</dbReference>
<dbReference type="GO" id="GO:0009166">
    <property type="term" value="P:nucleotide catabolic process"/>
    <property type="evidence" value="ECO:0007669"/>
    <property type="project" value="InterPro"/>
</dbReference>
<dbReference type="PANTHER" id="PTHR43691">
    <property type="entry name" value="URIDINE PHOSPHORYLASE"/>
    <property type="match status" value="1"/>
</dbReference>
<keyword evidence="5" id="KW-1185">Reference proteome</keyword>
<dbReference type="OrthoDB" id="204058at2759"/>
<feature type="compositionally biased region" description="Basic residues" evidence="2">
    <location>
        <begin position="1"/>
        <end position="12"/>
    </location>
</feature>
<evidence type="ECO:0000313" key="4">
    <source>
        <dbReference type="EMBL" id="EDW80813.2"/>
    </source>
</evidence>
<dbReference type="AlphaFoldDB" id="B4NAJ9"/>
<evidence type="ECO:0000256" key="2">
    <source>
        <dbReference type="SAM" id="MobiDB-lite"/>
    </source>
</evidence>
<dbReference type="InterPro" id="IPR010059">
    <property type="entry name" value="Uridine_phosphorylase_euk"/>
</dbReference>
<keyword evidence="4" id="KW-0808">Transferase</keyword>
<protein>
    <recommendedName>
        <fullName evidence="3">Nucleoside phosphorylase domain-containing protein</fullName>
    </recommendedName>
</protein>
<dbReference type="GO" id="GO:0006218">
    <property type="term" value="P:uridine catabolic process"/>
    <property type="evidence" value="ECO:0007669"/>
    <property type="project" value="TreeGrafter"/>
</dbReference>
<name>B4NAJ9_DROWI</name>
<organism evidence="4 5">
    <name type="scientific">Drosophila willistoni</name>
    <name type="common">Fruit fly</name>
    <dbReference type="NCBI Taxonomy" id="7260"/>
    <lineage>
        <taxon>Eukaryota</taxon>
        <taxon>Metazoa</taxon>
        <taxon>Ecdysozoa</taxon>
        <taxon>Arthropoda</taxon>
        <taxon>Hexapoda</taxon>
        <taxon>Insecta</taxon>
        <taxon>Pterygota</taxon>
        <taxon>Neoptera</taxon>
        <taxon>Endopterygota</taxon>
        <taxon>Diptera</taxon>
        <taxon>Brachycera</taxon>
        <taxon>Muscomorpha</taxon>
        <taxon>Ephydroidea</taxon>
        <taxon>Drosophilidae</taxon>
        <taxon>Drosophila</taxon>
        <taxon>Sophophora</taxon>
    </lineage>
</organism>
<dbReference type="SMR" id="B4NAJ9"/>
<dbReference type="GO" id="GO:0005829">
    <property type="term" value="C:cytosol"/>
    <property type="evidence" value="ECO:0007669"/>
    <property type="project" value="TreeGrafter"/>
</dbReference>
<dbReference type="InterPro" id="IPR000845">
    <property type="entry name" value="Nucleoside_phosphorylase_d"/>
</dbReference>
<gene>
    <name evidence="4" type="primary">Dwil\GK11364</name>
    <name evidence="4" type="ORF">Dwil_GK11364</name>
</gene>
<dbReference type="KEGG" id="dwi:6648178"/>
<dbReference type="GO" id="GO:0004850">
    <property type="term" value="F:uridine phosphorylase activity"/>
    <property type="evidence" value="ECO:0007669"/>
    <property type="project" value="InterPro"/>
</dbReference>
<dbReference type="PANTHER" id="PTHR43691:SF11">
    <property type="entry name" value="FI09636P-RELATED"/>
    <property type="match status" value="1"/>
</dbReference>
<dbReference type="Proteomes" id="UP000007798">
    <property type="component" value="Unassembled WGS sequence"/>
</dbReference>
<dbReference type="InParanoid" id="B4NAJ9"/>
<sequence>MVEKKGRFRSKQKVMTSAPRRRNVSHLQGGVGLLTQQASQMSNNLFIARRSSGLMSGSLEDRQSGRNLVRLSNPRISQIKNDRLYHLGLDTSNTNMPNEFGEIKFVVIGESAGQMEEFARLLAKDISQSKVNNVENLARGGDSPYVMYKVEDVLILSHSLGAPSISILLNELIKLMHHAHCNSMTFIRIGQSGGVGVRPGTVIVSEQVFDAQLRNSHEVVVMGKPRLWPTKLDGQLAKELTEMNIPASDGFEAIAGHTMSTNDFYEGQFRLDGAFADYNEVDKQVFLSQLVEKGIRNIEMESTAFAAITHKANIRSAIVCVTNLNRLNGDTITATKEQLDAWDRRPQKLVSRYIQQNLNMPSSTTKVNFGPNSRNSQ</sequence>
<feature type="region of interest" description="Disordered" evidence="2">
    <location>
        <begin position="1"/>
        <end position="22"/>
    </location>
</feature>
<dbReference type="EMBL" id="CH964232">
    <property type="protein sequence ID" value="EDW80813.2"/>
    <property type="molecule type" value="Genomic_DNA"/>
</dbReference>
<evidence type="ECO:0000256" key="1">
    <source>
        <dbReference type="ARBA" id="ARBA00010456"/>
    </source>
</evidence>
<dbReference type="SUPFAM" id="SSF53167">
    <property type="entry name" value="Purine and uridine phosphorylases"/>
    <property type="match status" value="1"/>
</dbReference>
<feature type="domain" description="Nucleoside phosphorylase" evidence="3">
    <location>
        <begin position="104"/>
        <end position="354"/>
    </location>
</feature>
<reference evidence="4 5" key="1">
    <citation type="journal article" date="2007" name="Nature">
        <title>Evolution of genes and genomes on the Drosophila phylogeny.</title>
        <authorList>
            <consortium name="Drosophila 12 Genomes Consortium"/>
            <person name="Clark A.G."/>
            <person name="Eisen M.B."/>
            <person name="Smith D.R."/>
            <person name="Bergman C.M."/>
            <person name="Oliver B."/>
            <person name="Markow T.A."/>
            <person name="Kaufman T.C."/>
            <person name="Kellis M."/>
            <person name="Gelbart W."/>
            <person name="Iyer V.N."/>
            <person name="Pollard D.A."/>
            <person name="Sackton T.B."/>
            <person name="Larracuente A.M."/>
            <person name="Singh N.D."/>
            <person name="Abad J.P."/>
            <person name="Abt D.N."/>
            <person name="Adryan B."/>
            <person name="Aguade M."/>
            <person name="Akashi H."/>
            <person name="Anderson W.W."/>
            <person name="Aquadro C.F."/>
            <person name="Ardell D.H."/>
            <person name="Arguello R."/>
            <person name="Artieri C.G."/>
            <person name="Barbash D.A."/>
            <person name="Barker D."/>
            <person name="Barsanti P."/>
            <person name="Batterham P."/>
            <person name="Batzoglou S."/>
            <person name="Begun D."/>
            <person name="Bhutkar A."/>
            <person name="Blanco E."/>
            <person name="Bosak S.A."/>
            <person name="Bradley R.K."/>
            <person name="Brand A.D."/>
            <person name="Brent M.R."/>
            <person name="Brooks A.N."/>
            <person name="Brown R.H."/>
            <person name="Butlin R.K."/>
            <person name="Caggese C."/>
            <person name="Calvi B.R."/>
            <person name="Bernardo de Carvalho A."/>
            <person name="Caspi A."/>
            <person name="Castrezana S."/>
            <person name="Celniker S.E."/>
            <person name="Chang J.L."/>
            <person name="Chapple C."/>
            <person name="Chatterji S."/>
            <person name="Chinwalla A."/>
            <person name="Civetta A."/>
            <person name="Clifton S.W."/>
            <person name="Comeron J.M."/>
            <person name="Costello J.C."/>
            <person name="Coyne J.A."/>
            <person name="Daub J."/>
            <person name="David R.G."/>
            <person name="Delcher A.L."/>
            <person name="Delehaunty K."/>
            <person name="Do C.B."/>
            <person name="Ebling H."/>
            <person name="Edwards K."/>
            <person name="Eickbush T."/>
            <person name="Evans J.D."/>
            <person name="Filipski A."/>
            <person name="Findeiss S."/>
            <person name="Freyhult E."/>
            <person name="Fulton L."/>
            <person name="Fulton R."/>
            <person name="Garcia A.C."/>
            <person name="Gardiner A."/>
            <person name="Garfield D.A."/>
            <person name="Garvin B.E."/>
            <person name="Gibson G."/>
            <person name="Gilbert D."/>
            <person name="Gnerre S."/>
            <person name="Godfrey J."/>
            <person name="Good R."/>
            <person name="Gotea V."/>
            <person name="Gravely B."/>
            <person name="Greenberg A.J."/>
            <person name="Griffiths-Jones S."/>
            <person name="Gross S."/>
            <person name="Guigo R."/>
            <person name="Gustafson E.A."/>
            <person name="Haerty W."/>
            <person name="Hahn M.W."/>
            <person name="Halligan D.L."/>
            <person name="Halpern A.L."/>
            <person name="Halter G.M."/>
            <person name="Han M.V."/>
            <person name="Heger A."/>
            <person name="Hillier L."/>
            <person name="Hinrichs A.S."/>
            <person name="Holmes I."/>
            <person name="Hoskins R.A."/>
            <person name="Hubisz M.J."/>
            <person name="Hultmark D."/>
            <person name="Huntley M.A."/>
            <person name="Jaffe D.B."/>
            <person name="Jagadeeshan S."/>
            <person name="Jeck W.R."/>
            <person name="Johnson J."/>
            <person name="Jones C.D."/>
            <person name="Jordan W.C."/>
            <person name="Karpen G.H."/>
            <person name="Kataoka E."/>
            <person name="Keightley P.D."/>
            <person name="Kheradpour P."/>
            <person name="Kirkness E.F."/>
            <person name="Koerich L.B."/>
            <person name="Kristiansen K."/>
            <person name="Kudrna D."/>
            <person name="Kulathinal R.J."/>
            <person name="Kumar S."/>
            <person name="Kwok R."/>
            <person name="Lander E."/>
            <person name="Langley C.H."/>
            <person name="Lapoint R."/>
            <person name="Lazzaro B.P."/>
            <person name="Lee S.J."/>
            <person name="Levesque L."/>
            <person name="Li R."/>
            <person name="Lin C.F."/>
            <person name="Lin M.F."/>
            <person name="Lindblad-Toh K."/>
            <person name="Llopart A."/>
            <person name="Long M."/>
            <person name="Low L."/>
            <person name="Lozovsky E."/>
            <person name="Lu J."/>
            <person name="Luo M."/>
            <person name="Machado C.A."/>
            <person name="Makalowski W."/>
            <person name="Marzo M."/>
            <person name="Matsuda M."/>
            <person name="Matzkin L."/>
            <person name="McAllister B."/>
            <person name="McBride C.S."/>
            <person name="McKernan B."/>
            <person name="McKernan K."/>
            <person name="Mendez-Lago M."/>
            <person name="Minx P."/>
            <person name="Mollenhauer M.U."/>
            <person name="Montooth K."/>
            <person name="Mount S.M."/>
            <person name="Mu X."/>
            <person name="Myers E."/>
            <person name="Negre B."/>
            <person name="Newfeld S."/>
            <person name="Nielsen R."/>
            <person name="Noor M.A."/>
            <person name="O'Grady P."/>
            <person name="Pachter L."/>
            <person name="Papaceit M."/>
            <person name="Parisi M.J."/>
            <person name="Parisi M."/>
            <person name="Parts L."/>
            <person name="Pedersen J.S."/>
            <person name="Pesole G."/>
            <person name="Phillippy A.M."/>
            <person name="Ponting C.P."/>
            <person name="Pop M."/>
            <person name="Porcelli D."/>
            <person name="Powell J.R."/>
            <person name="Prohaska S."/>
            <person name="Pruitt K."/>
            <person name="Puig M."/>
            <person name="Quesneville H."/>
            <person name="Ram K.R."/>
            <person name="Rand D."/>
            <person name="Rasmussen M.D."/>
            <person name="Reed L.K."/>
            <person name="Reenan R."/>
            <person name="Reily A."/>
            <person name="Remington K.A."/>
            <person name="Rieger T.T."/>
            <person name="Ritchie M.G."/>
            <person name="Robin C."/>
            <person name="Rogers Y.H."/>
            <person name="Rohde C."/>
            <person name="Rozas J."/>
            <person name="Rubenfield M.J."/>
            <person name="Ruiz A."/>
            <person name="Russo S."/>
            <person name="Salzberg S.L."/>
            <person name="Sanchez-Gracia A."/>
            <person name="Saranga D.J."/>
            <person name="Sato H."/>
            <person name="Schaeffer S.W."/>
            <person name="Schatz M.C."/>
            <person name="Schlenke T."/>
            <person name="Schwartz R."/>
            <person name="Segarra C."/>
            <person name="Singh R.S."/>
            <person name="Sirot L."/>
            <person name="Sirota M."/>
            <person name="Sisneros N.B."/>
            <person name="Smith C.D."/>
            <person name="Smith T.F."/>
            <person name="Spieth J."/>
            <person name="Stage D.E."/>
            <person name="Stark A."/>
            <person name="Stephan W."/>
            <person name="Strausberg R.L."/>
            <person name="Strempel S."/>
            <person name="Sturgill D."/>
            <person name="Sutton G."/>
            <person name="Sutton G.G."/>
            <person name="Tao W."/>
            <person name="Teichmann S."/>
            <person name="Tobari Y.N."/>
            <person name="Tomimura Y."/>
            <person name="Tsolas J.M."/>
            <person name="Valente V.L."/>
            <person name="Venter E."/>
            <person name="Venter J.C."/>
            <person name="Vicario S."/>
            <person name="Vieira F.G."/>
            <person name="Vilella A.J."/>
            <person name="Villasante A."/>
            <person name="Walenz B."/>
            <person name="Wang J."/>
            <person name="Wasserman M."/>
            <person name="Watts T."/>
            <person name="Wilson D."/>
            <person name="Wilson R.K."/>
            <person name="Wing R.A."/>
            <person name="Wolfner M.F."/>
            <person name="Wong A."/>
            <person name="Wong G.K."/>
            <person name="Wu C.I."/>
            <person name="Wu G."/>
            <person name="Yamamoto D."/>
            <person name="Yang H.P."/>
            <person name="Yang S.P."/>
            <person name="Yorke J.A."/>
            <person name="Yoshida K."/>
            <person name="Zdobnov E."/>
            <person name="Zhang P."/>
            <person name="Zhang Y."/>
            <person name="Zimin A.V."/>
            <person name="Baldwin J."/>
            <person name="Abdouelleil A."/>
            <person name="Abdulkadir J."/>
            <person name="Abebe A."/>
            <person name="Abera B."/>
            <person name="Abreu J."/>
            <person name="Acer S.C."/>
            <person name="Aftuck L."/>
            <person name="Alexander A."/>
            <person name="An P."/>
            <person name="Anderson E."/>
            <person name="Anderson S."/>
            <person name="Arachi H."/>
            <person name="Azer M."/>
            <person name="Bachantsang P."/>
            <person name="Barry A."/>
            <person name="Bayul T."/>
            <person name="Berlin A."/>
            <person name="Bessette D."/>
            <person name="Bloom T."/>
            <person name="Blye J."/>
            <person name="Boguslavskiy L."/>
            <person name="Bonnet C."/>
            <person name="Boukhgalter B."/>
            <person name="Bourzgui I."/>
            <person name="Brown A."/>
            <person name="Cahill P."/>
            <person name="Channer S."/>
            <person name="Cheshatsang Y."/>
            <person name="Chuda L."/>
            <person name="Citroen M."/>
            <person name="Collymore A."/>
            <person name="Cooke P."/>
            <person name="Costello M."/>
            <person name="D'Aco K."/>
            <person name="Daza R."/>
            <person name="De Haan G."/>
            <person name="DeGray S."/>
            <person name="DeMaso C."/>
            <person name="Dhargay N."/>
            <person name="Dooley K."/>
            <person name="Dooley E."/>
            <person name="Doricent M."/>
            <person name="Dorje P."/>
            <person name="Dorjee K."/>
            <person name="Dupes A."/>
            <person name="Elong R."/>
            <person name="Falk J."/>
            <person name="Farina A."/>
            <person name="Faro S."/>
            <person name="Ferguson D."/>
            <person name="Fisher S."/>
            <person name="Foley C.D."/>
            <person name="Franke A."/>
            <person name="Friedrich D."/>
            <person name="Gadbois L."/>
            <person name="Gearin G."/>
            <person name="Gearin C.R."/>
            <person name="Giannoukos G."/>
            <person name="Goode T."/>
            <person name="Graham J."/>
            <person name="Grandbois E."/>
            <person name="Grewal S."/>
            <person name="Gyaltsen K."/>
            <person name="Hafez N."/>
            <person name="Hagos B."/>
            <person name="Hall J."/>
            <person name="Henson C."/>
            <person name="Hollinger A."/>
            <person name="Honan T."/>
            <person name="Huard M.D."/>
            <person name="Hughes L."/>
            <person name="Hurhula B."/>
            <person name="Husby M.E."/>
            <person name="Kamat A."/>
            <person name="Kanga B."/>
            <person name="Kashin S."/>
            <person name="Khazanovich D."/>
            <person name="Kisner P."/>
            <person name="Lance K."/>
            <person name="Lara M."/>
            <person name="Lee W."/>
            <person name="Lennon N."/>
            <person name="Letendre F."/>
            <person name="LeVine R."/>
            <person name="Lipovsky A."/>
            <person name="Liu X."/>
            <person name="Liu J."/>
            <person name="Liu S."/>
            <person name="Lokyitsang T."/>
            <person name="Lokyitsang Y."/>
            <person name="Lubonja R."/>
            <person name="Lui A."/>
            <person name="MacDonald P."/>
            <person name="Magnisalis V."/>
            <person name="Maru K."/>
            <person name="Matthews C."/>
            <person name="McCusker W."/>
            <person name="McDonough S."/>
            <person name="Mehta T."/>
            <person name="Meldrim J."/>
            <person name="Meneus L."/>
            <person name="Mihai O."/>
            <person name="Mihalev A."/>
            <person name="Mihova T."/>
            <person name="Mittelman R."/>
            <person name="Mlenga V."/>
            <person name="Montmayeur A."/>
            <person name="Mulrain L."/>
            <person name="Navidi A."/>
            <person name="Naylor J."/>
            <person name="Negash T."/>
            <person name="Nguyen T."/>
            <person name="Nguyen N."/>
            <person name="Nicol R."/>
            <person name="Norbu C."/>
            <person name="Norbu N."/>
            <person name="Novod N."/>
            <person name="O'Neill B."/>
            <person name="Osman S."/>
            <person name="Markiewicz E."/>
            <person name="Oyono O.L."/>
            <person name="Patti C."/>
            <person name="Phunkhang P."/>
            <person name="Pierre F."/>
            <person name="Priest M."/>
            <person name="Raghuraman S."/>
            <person name="Rege F."/>
            <person name="Reyes R."/>
            <person name="Rise C."/>
            <person name="Rogov P."/>
            <person name="Ross K."/>
            <person name="Ryan E."/>
            <person name="Settipalli S."/>
            <person name="Shea T."/>
            <person name="Sherpa N."/>
            <person name="Shi L."/>
            <person name="Shih D."/>
            <person name="Sparrow T."/>
            <person name="Spaulding J."/>
            <person name="Stalker J."/>
            <person name="Stange-Thomann N."/>
            <person name="Stavropoulos S."/>
            <person name="Stone C."/>
            <person name="Strader C."/>
            <person name="Tesfaye S."/>
            <person name="Thomson T."/>
            <person name="Thoulutsang Y."/>
            <person name="Thoulutsang D."/>
            <person name="Topham K."/>
            <person name="Topping I."/>
            <person name="Tsamla T."/>
            <person name="Vassiliev H."/>
            <person name="Vo A."/>
            <person name="Wangchuk T."/>
            <person name="Wangdi T."/>
            <person name="Weiand M."/>
            <person name="Wilkinson J."/>
            <person name="Wilson A."/>
            <person name="Yadav S."/>
            <person name="Young G."/>
            <person name="Yu Q."/>
            <person name="Zembek L."/>
            <person name="Zhong D."/>
            <person name="Zimmer A."/>
            <person name="Zwirko Z."/>
            <person name="Jaffe D.B."/>
            <person name="Alvarez P."/>
            <person name="Brockman W."/>
            <person name="Butler J."/>
            <person name="Chin C."/>
            <person name="Gnerre S."/>
            <person name="Grabherr M."/>
            <person name="Kleber M."/>
            <person name="Mauceli E."/>
            <person name="MacCallum I."/>
        </authorList>
    </citation>
    <scope>NUCLEOTIDE SEQUENCE [LARGE SCALE GENOMIC DNA]</scope>
    <source>
        <strain evidence="5">Tucson 14030-0811.24</strain>
    </source>
</reference>
<dbReference type="Gene3D" id="3.40.50.1580">
    <property type="entry name" value="Nucleoside phosphorylase domain"/>
    <property type="match status" value="1"/>
</dbReference>
<dbReference type="CDD" id="cd17763">
    <property type="entry name" value="UP_hUPP-like"/>
    <property type="match status" value="1"/>
</dbReference>
<comment type="similarity">
    <text evidence="1">Belongs to the PNP/UDP phosphorylase family.</text>
</comment>
<proteinExistence type="inferred from homology"/>
<dbReference type="InterPro" id="IPR035994">
    <property type="entry name" value="Nucleoside_phosphorylase_sf"/>
</dbReference>
<evidence type="ECO:0000259" key="3">
    <source>
        <dbReference type="Pfam" id="PF01048"/>
    </source>
</evidence>
<dbReference type="eggNOG" id="KOG3728">
    <property type="taxonomic scope" value="Eukaryota"/>
</dbReference>
<dbReference type="HOGENOM" id="CLU_054104_0_0_1"/>
<keyword evidence="4" id="KW-0328">Glycosyltransferase</keyword>
<evidence type="ECO:0000313" key="5">
    <source>
        <dbReference type="Proteomes" id="UP000007798"/>
    </source>
</evidence>